<protein>
    <submittedName>
        <fullName evidence="2">Uncharacterized protein</fullName>
    </submittedName>
</protein>
<dbReference type="AlphaFoldDB" id="A0A8S1B7K3"/>
<evidence type="ECO:0000313" key="3">
    <source>
        <dbReference type="Proteomes" id="UP000494106"/>
    </source>
</evidence>
<feature type="compositionally biased region" description="Basic and acidic residues" evidence="1">
    <location>
        <begin position="51"/>
        <end position="62"/>
    </location>
</feature>
<sequence>MGKPAYMYTDSETEETSCSSVASENFKKRNKFSILKYNNSNVKKKKCKIHSKSEPEDSDYRSRSRSRVRYRLPGILKHSEVRDSSDDEDDSEPVAKPYSQSRYLVGRVPRPAGAKPGRGGGVAIIIKKNVGSVPTAPVLLSEYFRLWSYHSFPGIEKIHSERESEGGLLHRE</sequence>
<dbReference type="EMBL" id="CADEBC010000565">
    <property type="protein sequence ID" value="CAB3254560.1"/>
    <property type="molecule type" value="Genomic_DNA"/>
</dbReference>
<evidence type="ECO:0000313" key="2">
    <source>
        <dbReference type="EMBL" id="CAB3254560.1"/>
    </source>
</evidence>
<organism evidence="2 3">
    <name type="scientific">Arctia plantaginis</name>
    <name type="common">Wood tiger moth</name>
    <name type="synonym">Phalaena plantaginis</name>
    <dbReference type="NCBI Taxonomy" id="874455"/>
    <lineage>
        <taxon>Eukaryota</taxon>
        <taxon>Metazoa</taxon>
        <taxon>Ecdysozoa</taxon>
        <taxon>Arthropoda</taxon>
        <taxon>Hexapoda</taxon>
        <taxon>Insecta</taxon>
        <taxon>Pterygota</taxon>
        <taxon>Neoptera</taxon>
        <taxon>Endopterygota</taxon>
        <taxon>Lepidoptera</taxon>
        <taxon>Glossata</taxon>
        <taxon>Ditrysia</taxon>
        <taxon>Noctuoidea</taxon>
        <taxon>Erebidae</taxon>
        <taxon>Arctiinae</taxon>
        <taxon>Arctia</taxon>
    </lineage>
</organism>
<gene>
    <name evidence="2" type="ORF">APLA_LOCUS14574</name>
</gene>
<proteinExistence type="predicted"/>
<reference evidence="2 3" key="1">
    <citation type="submission" date="2020-04" db="EMBL/GenBank/DDBJ databases">
        <authorList>
            <person name="Wallbank WR R."/>
            <person name="Pardo Diaz C."/>
            <person name="Kozak K."/>
            <person name="Martin S."/>
            <person name="Jiggins C."/>
            <person name="Moest M."/>
            <person name="Warren A I."/>
            <person name="Byers J.R.P. K."/>
            <person name="Montejo-Kovacevich G."/>
            <person name="Yen C E."/>
        </authorList>
    </citation>
    <scope>NUCLEOTIDE SEQUENCE [LARGE SCALE GENOMIC DNA]</scope>
</reference>
<dbReference type="OrthoDB" id="10565273at2759"/>
<feature type="region of interest" description="Disordered" evidence="1">
    <location>
        <begin position="1"/>
        <end position="22"/>
    </location>
</feature>
<keyword evidence="3" id="KW-1185">Reference proteome</keyword>
<name>A0A8S1B7K3_ARCPL</name>
<comment type="caution">
    <text evidence="2">The sequence shown here is derived from an EMBL/GenBank/DDBJ whole genome shotgun (WGS) entry which is preliminary data.</text>
</comment>
<feature type="region of interest" description="Disordered" evidence="1">
    <location>
        <begin position="43"/>
        <end position="119"/>
    </location>
</feature>
<evidence type="ECO:0000256" key="1">
    <source>
        <dbReference type="SAM" id="MobiDB-lite"/>
    </source>
</evidence>
<dbReference type="Proteomes" id="UP000494106">
    <property type="component" value="Unassembled WGS sequence"/>
</dbReference>
<accession>A0A8S1B7K3</accession>
<feature type="compositionally biased region" description="Low complexity" evidence="1">
    <location>
        <begin position="106"/>
        <end position="115"/>
    </location>
</feature>